<dbReference type="HAMAP" id="MF_00187">
    <property type="entry name" value="FdhD"/>
    <property type="match status" value="1"/>
</dbReference>
<gene>
    <name evidence="3 4" type="primary">fdhD</name>
    <name evidence="4" type="ORF">ACFOOQ_09945</name>
</gene>
<evidence type="ECO:0000313" key="5">
    <source>
        <dbReference type="Proteomes" id="UP001595711"/>
    </source>
</evidence>
<sequence>MTEPGHQPSLRVSRLARTAGGFAEGQRAVPAEVAVALTYNGSTHAVMMATPADYEDFAIGFSLSEGVIDSPSDIREIDVVETAAGIDLQIWLTDDKVERHVARRRAIAGPTGCGLCGIESLAEAVRPAAVVNSETRFSPEQIIAALASLAPAQRLNAETRSVHAAAYWEPSAGLVAVREDVGRHNALDKLAGALARRETNAARGLLLLTSRVSVEMVQKAARLGVPVLVAVSAPTSLAIEMARQAGITLIAVARSSEFEIFTRPDRVLQGVRHHVA</sequence>
<dbReference type="InterPro" id="IPR003786">
    <property type="entry name" value="FdhD"/>
</dbReference>
<evidence type="ECO:0000256" key="2">
    <source>
        <dbReference type="ARBA" id="ARBA00023150"/>
    </source>
</evidence>
<name>A0ABV7VEK7_9PROT</name>
<dbReference type="PANTHER" id="PTHR30592">
    <property type="entry name" value="FORMATE DEHYDROGENASE"/>
    <property type="match status" value="1"/>
</dbReference>
<reference evidence="5" key="1">
    <citation type="journal article" date="2019" name="Int. J. Syst. Evol. Microbiol.">
        <title>The Global Catalogue of Microorganisms (GCM) 10K type strain sequencing project: providing services to taxonomists for standard genome sequencing and annotation.</title>
        <authorList>
            <consortium name="The Broad Institute Genomics Platform"/>
            <consortium name="The Broad Institute Genome Sequencing Center for Infectious Disease"/>
            <person name="Wu L."/>
            <person name="Ma J."/>
        </authorList>
    </citation>
    <scope>NUCLEOTIDE SEQUENCE [LARGE SCALE GENOMIC DNA]</scope>
    <source>
        <strain evidence="5">KCTC 42182</strain>
    </source>
</reference>
<dbReference type="RefSeq" id="WP_379725239.1">
    <property type="nucleotide sequence ID" value="NZ_JBHRYJ010000001.1"/>
</dbReference>
<dbReference type="PANTHER" id="PTHR30592:SF1">
    <property type="entry name" value="SULFUR CARRIER PROTEIN FDHD"/>
    <property type="match status" value="1"/>
</dbReference>
<dbReference type="NCBIfam" id="TIGR00129">
    <property type="entry name" value="fdhD_narQ"/>
    <property type="match status" value="1"/>
</dbReference>
<comment type="subcellular location">
    <subcellularLocation>
        <location evidence="3">Cytoplasm</location>
    </subcellularLocation>
</comment>
<dbReference type="PIRSF" id="PIRSF015626">
    <property type="entry name" value="FdhD"/>
    <property type="match status" value="1"/>
</dbReference>
<accession>A0ABV7VEK7</accession>
<protein>
    <recommendedName>
        <fullName evidence="3">Sulfur carrier protein FdhD</fullName>
    </recommendedName>
</protein>
<keyword evidence="1 3" id="KW-0963">Cytoplasm</keyword>
<comment type="caution">
    <text evidence="3">Lacks conserved residue(s) required for the propagation of feature annotation.</text>
</comment>
<keyword evidence="2 3" id="KW-0501">Molybdenum cofactor biosynthesis</keyword>
<dbReference type="EMBL" id="JBHRYJ010000001">
    <property type="protein sequence ID" value="MFC3675864.1"/>
    <property type="molecule type" value="Genomic_DNA"/>
</dbReference>
<feature type="active site" description="Cysteine persulfide intermediate" evidence="3">
    <location>
        <position position="113"/>
    </location>
</feature>
<evidence type="ECO:0000313" key="4">
    <source>
        <dbReference type="EMBL" id="MFC3675864.1"/>
    </source>
</evidence>
<evidence type="ECO:0000256" key="1">
    <source>
        <dbReference type="ARBA" id="ARBA00022490"/>
    </source>
</evidence>
<dbReference type="Gene3D" id="3.40.140.10">
    <property type="entry name" value="Cytidine Deaminase, domain 2"/>
    <property type="match status" value="1"/>
</dbReference>
<organism evidence="4 5">
    <name type="scientific">Ferrovibrio xuzhouensis</name>
    <dbReference type="NCBI Taxonomy" id="1576914"/>
    <lineage>
        <taxon>Bacteria</taxon>
        <taxon>Pseudomonadati</taxon>
        <taxon>Pseudomonadota</taxon>
        <taxon>Alphaproteobacteria</taxon>
        <taxon>Rhodospirillales</taxon>
        <taxon>Rhodospirillaceae</taxon>
        <taxon>Ferrovibrio</taxon>
    </lineage>
</organism>
<dbReference type="Proteomes" id="UP001595711">
    <property type="component" value="Unassembled WGS sequence"/>
</dbReference>
<dbReference type="InterPro" id="IPR016193">
    <property type="entry name" value="Cytidine_deaminase-like"/>
</dbReference>
<dbReference type="SUPFAM" id="SSF53927">
    <property type="entry name" value="Cytidine deaminase-like"/>
    <property type="match status" value="1"/>
</dbReference>
<proteinExistence type="inferred from homology"/>
<evidence type="ECO:0000256" key="3">
    <source>
        <dbReference type="HAMAP-Rule" id="MF_00187"/>
    </source>
</evidence>
<dbReference type="Gene3D" id="3.10.20.10">
    <property type="match status" value="1"/>
</dbReference>
<comment type="caution">
    <text evidence="4">The sequence shown here is derived from an EMBL/GenBank/DDBJ whole genome shotgun (WGS) entry which is preliminary data.</text>
</comment>
<keyword evidence="5" id="KW-1185">Reference proteome</keyword>
<comment type="similarity">
    <text evidence="3">Belongs to the FdhD family.</text>
</comment>
<comment type="function">
    <text evidence="3">Required for formate dehydrogenase (FDH) activity. Acts as a sulfur carrier protein that transfers sulfur from IscS to the molybdenum cofactor prior to its insertion into FDH.</text>
</comment>
<dbReference type="Pfam" id="PF02634">
    <property type="entry name" value="FdhD-NarQ"/>
    <property type="match status" value="1"/>
</dbReference>